<keyword evidence="1" id="KW-0472">Membrane</keyword>
<keyword evidence="1" id="KW-1133">Transmembrane helix</keyword>
<evidence type="ECO:0000256" key="1">
    <source>
        <dbReference type="SAM" id="Phobius"/>
    </source>
</evidence>
<organism evidence="2 3">
    <name type="scientific">[Candida] arabinofermentans NRRL YB-2248</name>
    <dbReference type="NCBI Taxonomy" id="983967"/>
    <lineage>
        <taxon>Eukaryota</taxon>
        <taxon>Fungi</taxon>
        <taxon>Dikarya</taxon>
        <taxon>Ascomycota</taxon>
        <taxon>Saccharomycotina</taxon>
        <taxon>Pichiomycetes</taxon>
        <taxon>Pichiales</taxon>
        <taxon>Pichiaceae</taxon>
        <taxon>Ogataea</taxon>
        <taxon>Ogataea/Candida clade</taxon>
    </lineage>
</organism>
<evidence type="ECO:0000313" key="2">
    <source>
        <dbReference type="EMBL" id="ODV87906.1"/>
    </source>
</evidence>
<feature type="transmembrane region" description="Helical" evidence="1">
    <location>
        <begin position="164"/>
        <end position="185"/>
    </location>
</feature>
<protein>
    <submittedName>
        <fullName evidence="2">Uncharacterized protein</fullName>
    </submittedName>
</protein>
<sequence length="288" mass="33546">MFSQRQDTSESEEGVGRTKVDSYYKKLTKSFKENVIDNFNVTNSISSYIYNNTITTHAKSYLSCIGNYSQNELYSSITNKSIKFKNSLVDNNYKLKLGSSLKTLTGFIRKTNDESENISKPLSKEMLYFTPVSKFNVVLNLAYIGNDIRSLFVNERYNSSSYRFVFADVFMGTLYIILLLFLPLLYQTANMMKSFLIAGFCLLGNLLYVEEVDFLGTTFGYLFSISVSFILLNYIDPNEIFITRRIMDFHYREFLIFVIITRYTYKTLIVSKCYMNKGYFEIKRCKDV</sequence>
<proteinExistence type="predicted"/>
<dbReference type="AlphaFoldDB" id="A0A1E4T821"/>
<dbReference type="EMBL" id="KV453847">
    <property type="protein sequence ID" value="ODV87906.1"/>
    <property type="molecule type" value="Genomic_DNA"/>
</dbReference>
<keyword evidence="3" id="KW-1185">Reference proteome</keyword>
<gene>
    <name evidence="2" type="ORF">CANARDRAFT_191750</name>
</gene>
<keyword evidence="1" id="KW-0812">Transmembrane</keyword>
<name>A0A1E4T821_9ASCO</name>
<accession>A0A1E4T821</accession>
<evidence type="ECO:0000313" key="3">
    <source>
        <dbReference type="Proteomes" id="UP000094801"/>
    </source>
</evidence>
<dbReference type="Proteomes" id="UP000094801">
    <property type="component" value="Unassembled WGS sequence"/>
</dbReference>
<feature type="transmembrane region" description="Helical" evidence="1">
    <location>
        <begin position="214"/>
        <end position="235"/>
    </location>
</feature>
<reference evidence="3" key="1">
    <citation type="submission" date="2016-04" db="EMBL/GenBank/DDBJ databases">
        <title>Comparative genomics of biotechnologically important yeasts.</title>
        <authorList>
            <consortium name="DOE Joint Genome Institute"/>
            <person name="Riley R."/>
            <person name="Haridas S."/>
            <person name="Wolfe K.H."/>
            <person name="Lopes M.R."/>
            <person name="Hittinger C.T."/>
            <person name="Goker M."/>
            <person name="Salamov A."/>
            <person name="Wisecaver J."/>
            <person name="Long T.M."/>
            <person name="Aerts A.L."/>
            <person name="Barry K."/>
            <person name="Choi C."/>
            <person name="Clum A."/>
            <person name="Coughlan A.Y."/>
            <person name="Deshpande S."/>
            <person name="Douglass A.P."/>
            <person name="Hanson S.J."/>
            <person name="Klenk H.-P."/>
            <person name="Labutti K."/>
            <person name="Lapidus A."/>
            <person name="Lindquist E."/>
            <person name="Lipzen A."/>
            <person name="Meier-Kolthoff J.P."/>
            <person name="Ohm R.A."/>
            <person name="Otillar R.P."/>
            <person name="Pangilinan J."/>
            <person name="Peng Y."/>
            <person name="Rokas A."/>
            <person name="Rosa C.A."/>
            <person name="Scheuner C."/>
            <person name="Sibirny A.A."/>
            <person name="Slot J.C."/>
            <person name="Stielow J.B."/>
            <person name="Sun H."/>
            <person name="Kurtzman C.P."/>
            <person name="Blackwell M."/>
            <person name="Grigoriev I.V."/>
            <person name="Jeffries T.W."/>
        </authorList>
    </citation>
    <scope>NUCLEOTIDE SEQUENCE [LARGE SCALE GENOMIC DNA]</scope>
    <source>
        <strain evidence="3">NRRL YB-2248</strain>
    </source>
</reference>